<protein>
    <submittedName>
        <fullName evidence="1">Uncharacterized protein</fullName>
    </submittedName>
</protein>
<organism evidence="1 2">
    <name type="scientific">Trichinella zimbabwensis</name>
    <dbReference type="NCBI Taxonomy" id="268475"/>
    <lineage>
        <taxon>Eukaryota</taxon>
        <taxon>Metazoa</taxon>
        <taxon>Ecdysozoa</taxon>
        <taxon>Nematoda</taxon>
        <taxon>Enoplea</taxon>
        <taxon>Dorylaimia</taxon>
        <taxon>Trichinellida</taxon>
        <taxon>Trichinellidae</taxon>
        <taxon>Trichinella</taxon>
    </lineage>
</organism>
<sequence>MLDITEVSFTYGQIQPLFLTLTFTGSVAPNHFFA</sequence>
<proteinExistence type="predicted"/>
<gene>
    <name evidence="1" type="ORF">T11_1649</name>
</gene>
<reference evidence="1 2" key="1">
    <citation type="submission" date="2015-01" db="EMBL/GenBank/DDBJ databases">
        <title>Evolution of Trichinella species and genotypes.</title>
        <authorList>
            <person name="Korhonen P.K."/>
            <person name="Edoardo P."/>
            <person name="Giuseppe L.R."/>
            <person name="Gasser R.B."/>
        </authorList>
    </citation>
    <scope>NUCLEOTIDE SEQUENCE [LARGE SCALE GENOMIC DNA]</scope>
    <source>
        <strain evidence="1">ISS1029</strain>
    </source>
</reference>
<comment type="caution">
    <text evidence="1">The sequence shown here is derived from an EMBL/GenBank/DDBJ whole genome shotgun (WGS) entry which is preliminary data.</text>
</comment>
<name>A0A0V1DKN2_9BILA</name>
<evidence type="ECO:0000313" key="2">
    <source>
        <dbReference type="Proteomes" id="UP000055024"/>
    </source>
</evidence>
<dbReference type="AlphaFoldDB" id="A0A0V1DKN2"/>
<keyword evidence="2" id="KW-1185">Reference proteome</keyword>
<evidence type="ECO:0000313" key="1">
    <source>
        <dbReference type="EMBL" id="KRY62058.1"/>
    </source>
</evidence>
<dbReference type="EMBL" id="JYDP01010157">
    <property type="protein sequence ID" value="KRY62058.1"/>
    <property type="molecule type" value="Genomic_DNA"/>
</dbReference>
<accession>A0A0V1DKN2</accession>
<dbReference type="Proteomes" id="UP000055024">
    <property type="component" value="Unassembled WGS sequence"/>
</dbReference>